<dbReference type="AlphaFoldDB" id="A0A9D1DXW1"/>
<reference evidence="3" key="2">
    <citation type="journal article" date="2021" name="PeerJ">
        <title>Extensive microbial diversity within the chicken gut microbiome revealed by metagenomics and culture.</title>
        <authorList>
            <person name="Gilroy R."/>
            <person name="Ravi A."/>
            <person name="Getino M."/>
            <person name="Pursley I."/>
            <person name="Horton D.L."/>
            <person name="Alikhan N.F."/>
            <person name="Baker D."/>
            <person name="Gharbi K."/>
            <person name="Hall N."/>
            <person name="Watson M."/>
            <person name="Adriaenssens E.M."/>
            <person name="Foster-Nyarko E."/>
            <person name="Jarju S."/>
            <person name="Secka A."/>
            <person name="Antonio M."/>
            <person name="Oren A."/>
            <person name="Chaudhuri R.R."/>
            <person name="La Ragione R."/>
            <person name="Hildebrand F."/>
            <person name="Pallen M.J."/>
        </authorList>
    </citation>
    <scope>NUCLEOTIDE SEQUENCE</scope>
    <source>
        <strain evidence="3">CHK189-12415</strain>
    </source>
</reference>
<keyword evidence="2" id="KW-1133">Transmembrane helix</keyword>
<name>A0A9D1DXW1_9FIRM</name>
<feature type="region of interest" description="Disordered" evidence="1">
    <location>
        <begin position="1"/>
        <end position="72"/>
    </location>
</feature>
<keyword evidence="2" id="KW-0472">Membrane</keyword>
<evidence type="ECO:0000256" key="1">
    <source>
        <dbReference type="SAM" id="MobiDB-lite"/>
    </source>
</evidence>
<dbReference type="Proteomes" id="UP000824241">
    <property type="component" value="Unassembled WGS sequence"/>
</dbReference>
<feature type="compositionally biased region" description="Low complexity" evidence="1">
    <location>
        <begin position="16"/>
        <end position="39"/>
    </location>
</feature>
<feature type="compositionally biased region" description="Acidic residues" evidence="1">
    <location>
        <begin position="40"/>
        <end position="60"/>
    </location>
</feature>
<gene>
    <name evidence="3" type="ORF">IAB37_05530</name>
</gene>
<accession>A0A9D1DXW1</accession>
<comment type="caution">
    <text evidence="3">The sequence shown here is derived from an EMBL/GenBank/DDBJ whole genome shotgun (WGS) entry which is preliminary data.</text>
</comment>
<sequence length="273" mass="30373">MERKEMPGIEPAEGQETMTAAEMPAEAVSGPEEAVASSETEAEAVSDGEEAVAGADEEDEFTPHAPSGHAKLVTDQGLTADKYAVSKPWIESDRLSEEEEAEIGGVEIEYDMRKEEIVPGMKAFQRKVAFKKNMIYTAILAVIAILYGQAVWVDPSYDMGKVFIGISVFVIFMLWFMPYRHIQNTVKAIEADPAQYKLTVTPVGILIPEGGGSYLIRYSSPEFSAVELENAFTLCVSREKVFIVPKRCVLPEKFSEVRQMLKDGLKERYQEKK</sequence>
<feature type="transmembrane region" description="Helical" evidence="2">
    <location>
        <begin position="159"/>
        <end position="177"/>
    </location>
</feature>
<keyword evidence="2" id="KW-0812">Transmembrane</keyword>
<feature type="transmembrane region" description="Helical" evidence="2">
    <location>
        <begin position="134"/>
        <end position="153"/>
    </location>
</feature>
<organism evidence="3 4">
    <name type="scientific">Candidatus Faecivivens stercoravium</name>
    <dbReference type="NCBI Taxonomy" id="2840803"/>
    <lineage>
        <taxon>Bacteria</taxon>
        <taxon>Bacillati</taxon>
        <taxon>Bacillota</taxon>
        <taxon>Clostridia</taxon>
        <taxon>Eubacteriales</taxon>
        <taxon>Oscillospiraceae</taxon>
        <taxon>Oscillospiraceae incertae sedis</taxon>
        <taxon>Candidatus Faecivivens</taxon>
    </lineage>
</organism>
<evidence type="ECO:0000256" key="2">
    <source>
        <dbReference type="SAM" id="Phobius"/>
    </source>
</evidence>
<proteinExistence type="predicted"/>
<dbReference type="EMBL" id="DVHA01000176">
    <property type="protein sequence ID" value="HIR61017.1"/>
    <property type="molecule type" value="Genomic_DNA"/>
</dbReference>
<evidence type="ECO:0000313" key="3">
    <source>
        <dbReference type="EMBL" id="HIR61017.1"/>
    </source>
</evidence>
<protein>
    <submittedName>
        <fullName evidence="3">YcxB family protein</fullName>
    </submittedName>
</protein>
<reference evidence="3" key="1">
    <citation type="submission" date="2020-10" db="EMBL/GenBank/DDBJ databases">
        <authorList>
            <person name="Gilroy R."/>
        </authorList>
    </citation>
    <scope>NUCLEOTIDE SEQUENCE</scope>
    <source>
        <strain evidence="3">CHK189-12415</strain>
    </source>
</reference>
<evidence type="ECO:0000313" key="4">
    <source>
        <dbReference type="Proteomes" id="UP000824241"/>
    </source>
</evidence>